<feature type="compositionally biased region" description="Low complexity" evidence="3">
    <location>
        <begin position="107"/>
        <end position="116"/>
    </location>
</feature>
<dbReference type="EMBL" id="JAKCXM010000166">
    <property type="protein sequence ID" value="KAJ0399993.1"/>
    <property type="molecule type" value="Genomic_DNA"/>
</dbReference>
<organism evidence="5 6">
    <name type="scientific">Pythium insidiosum</name>
    <name type="common">Pythiosis disease agent</name>
    <dbReference type="NCBI Taxonomy" id="114742"/>
    <lineage>
        <taxon>Eukaryota</taxon>
        <taxon>Sar</taxon>
        <taxon>Stramenopiles</taxon>
        <taxon>Oomycota</taxon>
        <taxon>Peronosporomycetes</taxon>
        <taxon>Pythiales</taxon>
        <taxon>Pythiaceae</taxon>
        <taxon>Pythium</taxon>
    </lineage>
</organism>
<evidence type="ECO:0000256" key="2">
    <source>
        <dbReference type="SAM" id="Coils"/>
    </source>
</evidence>
<dbReference type="CDD" id="cd00051">
    <property type="entry name" value="EFh"/>
    <property type="match status" value="2"/>
</dbReference>
<dbReference type="PROSITE" id="PS50222">
    <property type="entry name" value="EF_HAND_2"/>
    <property type="match status" value="5"/>
</dbReference>
<feature type="domain" description="EF-hand" evidence="4">
    <location>
        <begin position="320"/>
        <end position="355"/>
    </location>
</feature>
<dbReference type="SUPFAM" id="SSF47473">
    <property type="entry name" value="EF-hand"/>
    <property type="match status" value="2"/>
</dbReference>
<dbReference type="InterPro" id="IPR018247">
    <property type="entry name" value="EF_Hand_1_Ca_BS"/>
</dbReference>
<feature type="domain" description="EF-hand" evidence="4">
    <location>
        <begin position="156"/>
        <end position="191"/>
    </location>
</feature>
<feature type="domain" description="EF-hand" evidence="4">
    <location>
        <begin position="408"/>
        <end position="443"/>
    </location>
</feature>
<evidence type="ECO:0000256" key="3">
    <source>
        <dbReference type="SAM" id="MobiDB-lite"/>
    </source>
</evidence>
<dbReference type="SMART" id="SM00054">
    <property type="entry name" value="EFh"/>
    <property type="match status" value="5"/>
</dbReference>
<evidence type="ECO:0000313" key="6">
    <source>
        <dbReference type="Proteomes" id="UP001209570"/>
    </source>
</evidence>
<dbReference type="InterPro" id="IPR011992">
    <property type="entry name" value="EF-hand-dom_pair"/>
</dbReference>
<evidence type="ECO:0000259" key="4">
    <source>
        <dbReference type="PROSITE" id="PS50222"/>
    </source>
</evidence>
<comment type="caution">
    <text evidence="5">The sequence shown here is derived from an EMBL/GenBank/DDBJ whole genome shotgun (WGS) entry which is preliminary data.</text>
</comment>
<gene>
    <name evidence="5" type="ORF">P43SY_006246</name>
</gene>
<accession>A0AAD5M9X1</accession>
<dbReference type="PANTHER" id="PTHR13223:SF2">
    <property type="entry name" value="ACIDIC FIBROBLAST GROWTH FACTOR INTRACELLULAR-BINDING PROTEIN"/>
    <property type="match status" value="1"/>
</dbReference>
<dbReference type="InterPro" id="IPR002048">
    <property type="entry name" value="EF_hand_dom"/>
</dbReference>
<proteinExistence type="predicted"/>
<dbReference type="Gene3D" id="1.10.238.10">
    <property type="entry name" value="EF-hand"/>
    <property type="match status" value="3"/>
</dbReference>
<evidence type="ECO:0000256" key="1">
    <source>
        <dbReference type="ARBA" id="ARBA00022837"/>
    </source>
</evidence>
<dbReference type="GO" id="GO:0005634">
    <property type="term" value="C:nucleus"/>
    <property type="evidence" value="ECO:0007669"/>
    <property type="project" value="TreeGrafter"/>
</dbReference>
<dbReference type="Proteomes" id="UP001209570">
    <property type="component" value="Unassembled WGS sequence"/>
</dbReference>
<dbReference type="InterPro" id="IPR008614">
    <property type="entry name" value="FIBP"/>
</dbReference>
<protein>
    <recommendedName>
        <fullName evidence="4">EF-hand domain-containing protein</fullName>
    </recommendedName>
</protein>
<keyword evidence="1" id="KW-0106">Calcium</keyword>
<feature type="coiled-coil region" evidence="2">
    <location>
        <begin position="792"/>
        <end position="819"/>
    </location>
</feature>
<dbReference type="PANTHER" id="PTHR13223">
    <property type="entry name" value="ACIDIC FIBROBLAST GROWTH FACTOR INTRACELLULAR BINDING PROTEIN"/>
    <property type="match status" value="1"/>
</dbReference>
<sequence>MRERRHLSGNSNTPPVAGPRPVSAALPSSASGSNQSQELEQPTRPRTGGFATARRPSTAADERVGRRRIHSARAESSSRPVDATAAPLTTPDVPTSSSSALPKLRTRTPPTATPRAVGQEVQWAVKVHNAPDAPEMPGATSSALHEFSLLLRDRYEGKRSLRLAFLNWDRDKDGQLSVPEVRDLINSLGFAKRLGRDHVDDILRHVASRPTQSLNYDAFCSYVYGGDADARGGTPPSNTAARAVNGAAAASASSSAAAATELVSSDRALYPDTDHVVNLLRKKYGSRRLRNAFRDWDADKDGGINLSELDANLRRQGVRLAPALLRELLERFDRDGDGRLLYNEFVDMVYGPVAPEHHNPALQAHRRDAAQHEARDAYRILRNAALENPMRRIDEDAICDAVREKIQVFAPRVHDAYAAFDDDHSGNLSYAEFRQGLSELGLHFTEREFLHLAAIVDTDGSGEISFREFSNLFQRPSARPEGCPQQQADKGDGDGADDAGDLHRQRARLSNGTFDFSHLTRRTKIPTRRGRTPIHDTKDLITPEYATSTISHTESQIYGSGQKTPLRSARGATAVGPQERVIATLGQEEKQRKDARYASRLHRIREQQQAYDQRVEPLHDAYDQMQQRRSQTLHRHQQRYQQSIEEQRPRHQQQQSHHEASSGIGRVFEAFLTDPVRINEEVYALWLEGHNANDALAARLSARPHETPIVGDASKTQELLWRDTVDQYRLFEKLEHYLMHPSLFRSQLLFQIPPLQQHLMIERYYSLDGHVARWLVGRKLSAKIQKDLDEISEQSQLTLKSCRRQLQNLQRVYSAVEDRNFQGMACQSVRELFSISEKLASKYACVLFLLHGRFEVHPTHRLAGFLSWQDLLFISAVIMVHWIPQRRVVPQLLRNRSGDPTAGVGTVLSTTPPGPTIRAKSGDPVATSAVMPPPPVLIPQISVRGVEECAADIALRSTGDEHAWPTIALLQERLVPMSVRATMGLDLSTNLTNCLRDLKAHLINDNETLAVFRQHVMAQLRAIYGDADMQELTVKLYLVVHGFLTIGAGLSQPKELKDLLGNLVSMVVRVLKDCHLQREQLDDVFSALIDALAKLDVWYLNGDETRHALLASWERFLSVCRIIILVMFDRVDLSQL</sequence>
<feature type="compositionally biased region" description="Polar residues" evidence="3">
    <location>
        <begin position="26"/>
        <end position="40"/>
    </location>
</feature>
<feature type="region of interest" description="Disordered" evidence="3">
    <location>
        <begin position="475"/>
        <end position="500"/>
    </location>
</feature>
<feature type="region of interest" description="Disordered" evidence="3">
    <location>
        <begin position="625"/>
        <end position="661"/>
    </location>
</feature>
<dbReference type="Pfam" id="PF13499">
    <property type="entry name" value="EF-hand_7"/>
    <property type="match status" value="2"/>
</dbReference>
<dbReference type="AlphaFoldDB" id="A0AAD5M9X1"/>
<dbReference type="PROSITE" id="PS00018">
    <property type="entry name" value="EF_HAND_1"/>
    <property type="match status" value="3"/>
</dbReference>
<keyword evidence="6" id="KW-1185">Reference proteome</keyword>
<feature type="region of interest" description="Disordered" evidence="3">
    <location>
        <begin position="1"/>
        <end position="117"/>
    </location>
</feature>
<feature type="domain" description="EF-hand" evidence="4">
    <location>
        <begin position="284"/>
        <end position="319"/>
    </location>
</feature>
<name>A0AAD5M9X1_PYTIN</name>
<feature type="region of interest" description="Disordered" evidence="3">
    <location>
        <begin position="903"/>
        <end position="925"/>
    </location>
</feature>
<reference evidence="5" key="1">
    <citation type="submission" date="2021-12" db="EMBL/GenBank/DDBJ databases">
        <title>Prjna785345.</title>
        <authorList>
            <person name="Rujirawat T."/>
            <person name="Krajaejun T."/>
        </authorList>
    </citation>
    <scope>NUCLEOTIDE SEQUENCE</scope>
    <source>
        <strain evidence="5">Pi057C3</strain>
    </source>
</reference>
<dbReference type="Pfam" id="PF05427">
    <property type="entry name" value="FIBP"/>
    <property type="match status" value="2"/>
</dbReference>
<keyword evidence="2" id="KW-0175">Coiled coil</keyword>
<dbReference type="GO" id="GO:0005509">
    <property type="term" value="F:calcium ion binding"/>
    <property type="evidence" value="ECO:0007669"/>
    <property type="project" value="InterPro"/>
</dbReference>
<evidence type="ECO:0000313" key="5">
    <source>
        <dbReference type="EMBL" id="KAJ0399993.1"/>
    </source>
</evidence>
<feature type="domain" description="EF-hand" evidence="4">
    <location>
        <begin position="444"/>
        <end position="479"/>
    </location>
</feature>